<dbReference type="Proteomes" id="UP000427906">
    <property type="component" value="Chromosome"/>
</dbReference>
<proteinExistence type="predicted"/>
<name>A0A5K7YY48_9BACT</name>
<dbReference type="Gene3D" id="3.40.190.10">
    <property type="entry name" value="Periplasmic binding protein-like II"/>
    <property type="match status" value="2"/>
</dbReference>
<dbReference type="KEGG" id="dalk:DSCA_59710"/>
<evidence type="ECO:0000313" key="2">
    <source>
        <dbReference type="Proteomes" id="UP000427906"/>
    </source>
</evidence>
<protein>
    <submittedName>
        <fullName evidence="1">Uncharacterized protein</fullName>
    </submittedName>
</protein>
<organism evidence="1 2">
    <name type="scientific">Desulfosarcina alkanivorans</name>
    <dbReference type="NCBI Taxonomy" id="571177"/>
    <lineage>
        <taxon>Bacteria</taxon>
        <taxon>Pseudomonadati</taxon>
        <taxon>Thermodesulfobacteriota</taxon>
        <taxon>Desulfobacteria</taxon>
        <taxon>Desulfobacterales</taxon>
        <taxon>Desulfosarcinaceae</taxon>
        <taxon>Desulfosarcina</taxon>
    </lineage>
</organism>
<gene>
    <name evidence="1" type="ORF">DSCA_59710</name>
</gene>
<accession>A0A5K7YY48</accession>
<dbReference type="EMBL" id="AP021874">
    <property type="protein sequence ID" value="BBO72041.1"/>
    <property type="molecule type" value="Genomic_DNA"/>
</dbReference>
<dbReference type="AlphaFoldDB" id="A0A5K7YY48"/>
<dbReference type="SUPFAM" id="SSF53850">
    <property type="entry name" value="Periplasmic binding protein-like II"/>
    <property type="match status" value="1"/>
</dbReference>
<keyword evidence="2" id="KW-1185">Reference proteome</keyword>
<evidence type="ECO:0000313" key="1">
    <source>
        <dbReference type="EMBL" id="BBO72041.1"/>
    </source>
</evidence>
<sequence length="150" mass="16541">MAACGLGEVVFLTFNPECALLKKSIGNLYERYAGHYLIQSSGFRNIYECSPPLAVRPMFLYLNKKHAALVPRIAKTLKEMKADGTLKAIRSKTLSHFDLHREAGPQHYPGGTGRKTPFSGHAVQRAVFQLCADPSGRPAPQESVSINLTR</sequence>
<reference evidence="1 2" key="1">
    <citation type="submission" date="2019-11" db="EMBL/GenBank/DDBJ databases">
        <title>Comparative genomics of hydrocarbon-degrading Desulfosarcina strains.</title>
        <authorList>
            <person name="Watanabe M."/>
            <person name="Kojima H."/>
            <person name="Fukui M."/>
        </authorList>
    </citation>
    <scope>NUCLEOTIDE SEQUENCE [LARGE SCALE GENOMIC DNA]</scope>
    <source>
        <strain evidence="1 2">PL12</strain>
    </source>
</reference>